<dbReference type="AlphaFoldDB" id="A0A914LJ60"/>
<feature type="signal peptide" evidence="3">
    <location>
        <begin position="1"/>
        <end position="18"/>
    </location>
</feature>
<protein>
    <submittedName>
        <fullName evidence="5">Uncharacterized protein</fullName>
    </submittedName>
</protein>
<reference evidence="5" key="1">
    <citation type="submission" date="2022-11" db="UniProtKB">
        <authorList>
            <consortium name="WormBaseParasite"/>
        </authorList>
    </citation>
    <scope>IDENTIFICATION</scope>
</reference>
<keyword evidence="2" id="KW-0472">Membrane</keyword>
<keyword evidence="2" id="KW-0812">Transmembrane</keyword>
<feature type="compositionally biased region" description="Polar residues" evidence="1">
    <location>
        <begin position="420"/>
        <end position="430"/>
    </location>
</feature>
<evidence type="ECO:0000313" key="4">
    <source>
        <dbReference type="Proteomes" id="UP000887563"/>
    </source>
</evidence>
<evidence type="ECO:0000256" key="1">
    <source>
        <dbReference type="SAM" id="MobiDB-lite"/>
    </source>
</evidence>
<evidence type="ECO:0000256" key="3">
    <source>
        <dbReference type="SAM" id="SignalP"/>
    </source>
</evidence>
<feature type="transmembrane region" description="Helical" evidence="2">
    <location>
        <begin position="336"/>
        <end position="359"/>
    </location>
</feature>
<keyword evidence="2" id="KW-1133">Transmembrane helix</keyword>
<dbReference type="WBParaSite" id="Minc3s00562g14314">
    <property type="protein sequence ID" value="Minc3s00562g14314"/>
    <property type="gene ID" value="Minc3s00562g14314"/>
</dbReference>
<organism evidence="4 5">
    <name type="scientific">Meloidogyne incognita</name>
    <name type="common">Southern root-knot nematode worm</name>
    <name type="synonym">Oxyuris incognita</name>
    <dbReference type="NCBI Taxonomy" id="6306"/>
    <lineage>
        <taxon>Eukaryota</taxon>
        <taxon>Metazoa</taxon>
        <taxon>Ecdysozoa</taxon>
        <taxon>Nematoda</taxon>
        <taxon>Chromadorea</taxon>
        <taxon>Rhabditida</taxon>
        <taxon>Tylenchina</taxon>
        <taxon>Tylenchomorpha</taxon>
        <taxon>Tylenchoidea</taxon>
        <taxon>Meloidogynidae</taxon>
        <taxon>Meloidogyninae</taxon>
        <taxon>Meloidogyne</taxon>
        <taxon>Meloidogyne incognita group</taxon>
    </lineage>
</organism>
<proteinExistence type="predicted"/>
<feature type="region of interest" description="Disordered" evidence="1">
    <location>
        <begin position="380"/>
        <end position="430"/>
    </location>
</feature>
<sequence length="430" mass="48106">MVPVSIFLLFVGCMVVNCNLVGHGGHWLINNKIVKLNGNTKIAENPDELKLYKELEGSCDVEMVEGNINIWYQKNTPTANKGCSIDLVTKNIDKLSLKFGIWHKSGLTECLQEDILPFSISLNNTEFENIKKIFETDDKCKDMIPCKVNPSNCLKLANYTILSIKNPENLLYSIIAIESLINQNSNDEKHTTIQTSLDLVYNENLFEIKNCASKSALSCKKKENLRMPEIWEIKDEDYNNYGFKSLFTFHLLPLNAARRNLNNFLKLCGQNVTDEAKFQRCDKMFIEFDKENIKMLVPKTEVTEVGNSTTIQETAKTTTEPTTTITTEASGMKSSIVVLIFIVVIVLILVIIGLVYYFIQKATEEKVEVAVDKKKEMSTNIGGTSVGTSTDKKTSAAFGSPQTKFGRGNVGDQEKKKTLGSASRVTGTKN</sequence>
<feature type="compositionally biased region" description="Polar residues" evidence="1">
    <location>
        <begin position="380"/>
        <end position="389"/>
    </location>
</feature>
<evidence type="ECO:0000256" key="2">
    <source>
        <dbReference type="SAM" id="Phobius"/>
    </source>
</evidence>
<accession>A0A914LJ60</accession>
<evidence type="ECO:0000313" key="5">
    <source>
        <dbReference type="WBParaSite" id="Minc3s00562g14314"/>
    </source>
</evidence>
<keyword evidence="4" id="KW-1185">Reference proteome</keyword>
<name>A0A914LJ60_MELIC</name>
<feature type="chain" id="PRO_5038031761" evidence="3">
    <location>
        <begin position="19"/>
        <end position="430"/>
    </location>
</feature>
<keyword evidence="3" id="KW-0732">Signal</keyword>
<dbReference type="Proteomes" id="UP000887563">
    <property type="component" value="Unplaced"/>
</dbReference>